<protein>
    <submittedName>
        <fullName evidence="1">Uncharacterized protein</fullName>
    </submittedName>
</protein>
<proteinExistence type="predicted"/>
<keyword evidence="2" id="KW-1185">Reference proteome</keyword>
<gene>
    <name evidence="1" type="ORF">ABID52_001771</name>
</gene>
<evidence type="ECO:0000313" key="2">
    <source>
        <dbReference type="Proteomes" id="UP001549097"/>
    </source>
</evidence>
<dbReference type="Proteomes" id="UP001549097">
    <property type="component" value="Unassembled WGS sequence"/>
</dbReference>
<name>A0ABV2LHW9_9BACL</name>
<comment type="caution">
    <text evidence="1">The sequence shown here is derived from an EMBL/GenBank/DDBJ whole genome shotgun (WGS) entry which is preliminary data.</text>
</comment>
<evidence type="ECO:0000313" key="1">
    <source>
        <dbReference type="EMBL" id="MET3728190.1"/>
    </source>
</evidence>
<dbReference type="RefSeq" id="WP_198767486.1">
    <property type="nucleotide sequence ID" value="NZ_JAEACF010000001.1"/>
</dbReference>
<sequence length="163" mass="18639">MSGNSPMNKAVDLARAKVMQNIEIIATQFGYKSSEAKRPSISWIDICTDKELQEKVWHSKLKNFQQEIPSKGDSVYLFNDSTFACQNKYKVGYVNIEDENIQIELVEEEFVPEITLDSFISQEGLSEELKIELTEKVLSSEEGNISVSKQTSETTFEIKEKRE</sequence>
<organism evidence="1 2">
    <name type="scientific">Fictibacillus halophilus</name>
    <dbReference type="NCBI Taxonomy" id="1610490"/>
    <lineage>
        <taxon>Bacteria</taxon>
        <taxon>Bacillati</taxon>
        <taxon>Bacillota</taxon>
        <taxon>Bacilli</taxon>
        <taxon>Bacillales</taxon>
        <taxon>Fictibacillaceae</taxon>
        <taxon>Fictibacillus</taxon>
    </lineage>
</organism>
<reference evidence="1 2" key="1">
    <citation type="submission" date="2024-06" db="EMBL/GenBank/DDBJ databases">
        <title>Genomic Encyclopedia of Type Strains, Phase IV (KMG-IV): sequencing the most valuable type-strain genomes for metagenomic binning, comparative biology and taxonomic classification.</title>
        <authorList>
            <person name="Goeker M."/>
        </authorList>
    </citation>
    <scope>NUCLEOTIDE SEQUENCE [LARGE SCALE GENOMIC DNA]</scope>
    <source>
        <strain evidence="1 2">DSM 100124</strain>
    </source>
</reference>
<accession>A0ABV2LHW9</accession>
<dbReference type="EMBL" id="JBEPMP010000001">
    <property type="protein sequence ID" value="MET3728190.1"/>
    <property type="molecule type" value="Genomic_DNA"/>
</dbReference>